<dbReference type="Pfam" id="PF02589">
    <property type="entry name" value="LUD_dom"/>
    <property type="match status" value="1"/>
</dbReference>
<dbReference type="PANTHER" id="PTHR36179">
    <property type="entry name" value="LUD_DOM DOMAIN-CONTAINING PROTEIN"/>
    <property type="match status" value="1"/>
</dbReference>
<dbReference type="AlphaFoldDB" id="A0A9D2D4N8"/>
<evidence type="ECO:0000313" key="3">
    <source>
        <dbReference type="Proteomes" id="UP000824024"/>
    </source>
</evidence>
<dbReference type="EMBL" id="DXCH01000284">
    <property type="protein sequence ID" value="HIZ08370.1"/>
    <property type="molecule type" value="Genomic_DNA"/>
</dbReference>
<comment type="caution">
    <text evidence="2">The sequence shown here is derived from an EMBL/GenBank/DDBJ whole genome shotgun (WGS) entry which is preliminary data.</text>
</comment>
<accession>A0A9D2D4N8</accession>
<protein>
    <submittedName>
        <fullName evidence="2">Lactate utilization protein</fullName>
    </submittedName>
</protein>
<evidence type="ECO:0000259" key="1">
    <source>
        <dbReference type="Pfam" id="PF02589"/>
    </source>
</evidence>
<reference evidence="2" key="1">
    <citation type="journal article" date="2021" name="PeerJ">
        <title>Extensive microbial diversity within the chicken gut microbiome revealed by metagenomics and culture.</title>
        <authorList>
            <person name="Gilroy R."/>
            <person name="Ravi A."/>
            <person name="Getino M."/>
            <person name="Pursley I."/>
            <person name="Horton D.L."/>
            <person name="Alikhan N.F."/>
            <person name="Baker D."/>
            <person name="Gharbi K."/>
            <person name="Hall N."/>
            <person name="Watson M."/>
            <person name="Adriaenssens E.M."/>
            <person name="Foster-Nyarko E."/>
            <person name="Jarju S."/>
            <person name="Secka A."/>
            <person name="Antonio M."/>
            <person name="Oren A."/>
            <person name="Chaudhuri R.R."/>
            <person name="La Ragione R."/>
            <person name="Hildebrand F."/>
            <person name="Pallen M.J."/>
        </authorList>
    </citation>
    <scope>NUCLEOTIDE SEQUENCE</scope>
    <source>
        <strain evidence="2">CHK192-9172</strain>
    </source>
</reference>
<dbReference type="Proteomes" id="UP000824024">
    <property type="component" value="Unassembled WGS sequence"/>
</dbReference>
<proteinExistence type="predicted"/>
<dbReference type="InterPro" id="IPR003741">
    <property type="entry name" value="LUD_dom"/>
</dbReference>
<dbReference type="PANTHER" id="PTHR36179:SF2">
    <property type="entry name" value="LUD DOMAIN-CONTAINING PROTEIN"/>
    <property type="match status" value="1"/>
</dbReference>
<evidence type="ECO:0000313" key="2">
    <source>
        <dbReference type="EMBL" id="HIZ08370.1"/>
    </source>
</evidence>
<dbReference type="InterPro" id="IPR009501">
    <property type="entry name" value="UCP020269"/>
</dbReference>
<feature type="domain" description="LUD" evidence="1">
    <location>
        <begin position="15"/>
        <end position="206"/>
    </location>
</feature>
<organism evidence="2 3">
    <name type="scientific">Candidatus Eubacterium avistercoris</name>
    <dbReference type="NCBI Taxonomy" id="2838567"/>
    <lineage>
        <taxon>Bacteria</taxon>
        <taxon>Bacillati</taxon>
        <taxon>Bacillota</taxon>
        <taxon>Clostridia</taxon>
        <taxon>Eubacteriales</taxon>
        <taxon>Eubacteriaceae</taxon>
        <taxon>Eubacterium</taxon>
    </lineage>
</organism>
<gene>
    <name evidence="2" type="ORF">IAA08_10615</name>
</gene>
<dbReference type="PIRSF" id="PIRSF020269">
    <property type="entry name" value="DUF1121"/>
    <property type="match status" value="1"/>
</dbReference>
<name>A0A9D2D4N8_9FIRM</name>
<reference evidence="2" key="2">
    <citation type="submission" date="2021-04" db="EMBL/GenBank/DDBJ databases">
        <authorList>
            <person name="Gilroy R."/>
        </authorList>
    </citation>
    <scope>NUCLEOTIDE SEQUENCE</scope>
    <source>
        <strain evidence="2">CHK192-9172</strain>
    </source>
</reference>
<sequence>MSPKNIYYERCAQTIISNLQKRRMEGYYYPTAKEAVEKALSFLTPGCSACSGGSMTLQDTGMMDALRAREDITFIDRESGKNPEEMLEIQRRGFSCDYFFMSTNAITMDGELVNTDGTGNRVAALIYGPKNVIILAGMNKVVSDVHSGIKRIQDIASSPNCIRLNRKTPCSVTGKCGNCLGDDSICSQTVITRRSGTPGRIKVILVGEELGY</sequence>